<feature type="non-terminal residue" evidence="1">
    <location>
        <position position="296"/>
    </location>
</feature>
<sequence length="296" mass="30504">DPPVFTSTAVTSVRFGESYVYNVRASDPDGNSTIVLSALVKPDWLVTFTDQGSGMALLSGTPAEPDIGDHNVSLRVTDANGTYADQNFTLVVTPANYPPIIEVNSTDVSSTLVSMQEDNASSFSLTGLTASDQDDSNATLVWTVDTNASHGTTSVEGTGPNPTLIAYVPDGNFSGSDAFVIKVTDAKGGIDTIDVNVTVIGVDDAPVIIQGSSLSTKTGDEDTTFSWTVGELNATDGDVGNTLTWSVNTNAPNGVATVSGTGSNPTIFSYVPDGNYSGGDSFVVQVSDGTSADTVT</sequence>
<dbReference type="InterPro" id="IPR015919">
    <property type="entry name" value="Cadherin-like_sf"/>
</dbReference>
<feature type="non-terminal residue" evidence="1">
    <location>
        <position position="1"/>
    </location>
</feature>
<gene>
    <name evidence="1" type="ORF">METZ01_LOCUS382295</name>
</gene>
<evidence type="ECO:0008006" key="2">
    <source>
        <dbReference type="Google" id="ProtNLM"/>
    </source>
</evidence>
<name>A0A382U6N8_9ZZZZ</name>
<dbReference type="AlphaFoldDB" id="A0A382U6N8"/>
<proteinExistence type="predicted"/>
<dbReference type="GO" id="GO:0005509">
    <property type="term" value="F:calcium ion binding"/>
    <property type="evidence" value="ECO:0007669"/>
    <property type="project" value="InterPro"/>
</dbReference>
<evidence type="ECO:0000313" key="1">
    <source>
        <dbReference type="EMBL" id="SVD29441.1"/>
    </source>
</evidence>
<accession>A0A382U6N8</accession>
<protein>
    <recommendedName>
        <fullName evidence="2">Dystroglycan-type cadherin-like domain-containing protein</fullName>
    </recommendedName>
</protein>
<dbReference type="GO" id="GO:0016020">
    <property type="term" value="C:membrane"/>
    <property type="evidence" value="ECO:0007669"/>
    <property type="project" value="InterPro"/>
</dbReference>
<dbReference type="Pfam" id="PF05345">
    <property type="entry name" value="He_PIG"/>
    <property type="match status" value="1"/>
</dbReference>
<reference evidence="1" key="1">
    <citation type="submission" date="2018-05" db="EMBL/GenBank/DDBJ databases">
        <authorList>
            <person name="Lanie J.A."/>
            <person name="Ng W.-L."/>
            <person name="Kazmierczak K.M."/>
            <person name="Andrzejewski T.M."/>
            <person name="Davidsen T.M."/>
            <person name="Wayne K.J."/>
            <person name="Tettelin H."/>
            <person name="Glass J.I."/>
            <person name="Rusch D."/>
            <person name="Podicherti R."/>
            <person name="Tsui H.-C.T."/>
            <person name="Winkler M.E."/>
        </authorList>
    </citation>
    <scope>NUCLEOTIDE SEQUENCE</scope>
</reference>
<dbReference type="EMBL" id="UINC01141604">
    <property type="protein sequence ID" value="SVD29441.1"/>
    <property type="molecule type" value="Genomic_DNA"/>
</dbReference>
<dbReference type="Gene3D" id="2.60.40.3440">
    <property type="match status" value="2"/>
</dbReference>
<organism evidence="1">
    <name type="scientific">marine metagenome</name>
    <dbReference type="NCBI Taxonomy" id="408172"/>
    <lineage>
        <taxon>unclassified sequences</taxon>
        <taxon>metagenomes</taxon>
        <taxon>ecological metagenomes</taxon>
    </lineage>
</organism>
<dbReference type="InterPro" id="IPR013783">
    <property type="entry name" value="Ig-like_fold"/>
</dbReference>
<dbReference type="SUPFAM" id="SSF49313">
    <property type="entry name" value="Cadherin-like"/>
    <property type="match status" value="1"/>
</dbReference>
<dbReference type="Pfam" id="PF17963">
    <property type="entry name" value="Big_9"/>
    <property type="match status" value="2"/>
</dbReference>
<dbReference type="Gene3D" id="2.60.40.10">
    <property type="entry name" value="Immunoglobulins"/>
    <property type="match status" value="1"/>
</dbReference>